<reference evidence="2 3" key="1">
    <citation type="submission" date="2016-07" db="EMBL/GenBank/DDBJ databases">
        <title>Acinetobacter sp. ANC 4603.</title>
        <authorList>
            <person name="Radolfova-Krizova L."/>
            <person name="Nemec A."/>
        </authorList>
    </citation>
    <scope>NUCLEOTIDE SEQUENCE [LARGE SCALE GENOMIC DNA]</scope>
    <source>
        <strain evidence="2 3">ANC 4603</strain>
    </source>
</reference>
<keyword evidence="3" id="KW-1185">Reference proteome</keyword>
<feature type="signal peptide" evidence="1">
    <location>
        <begin position="1"/>
        <end position="18"/>
    </location>
</feature>
<accession>A0A1C3D1E4</accession>
<feature type="chain" id="PRO_5008671918" description="DUF4468 domain-containing protein" evidence="1">
    <location>
        <begin position="19"/>
        <end position="158"/>
    </location>
</feature>
<evidence type="ECO:0000256" key="1">
    <source>
        <dbReference type="SAM" id="SignalP"/>
    </source>
</evidence>
<evidence type="ECO:0000313" key="2">
    <source>
        <dbReference type="EMBL" id="ODA14679.1"/>
    </source>
</evidence>
<dbReference type="STRING" id="1891224.BBP83_02485"/>
<evidence type="ECO:0000313" key="3">
    <source>
        <dbReference type="Proteomes" id="UP000186553"/>
    </source>
</evidence>
<dbReference type="OrthoDB" id="6713450at2"/>
<proteinExistence type="predicted"/>
<dbReference type="EMBL" id="MBDL01000001">
    <property type="protein sequence ID" value="ODA14679.1"/>
    <property type="molecule type" value="Genomic_DNA"/>
</dbReference>
<keyword evidence="1" id="KW-0732">Signal</keyword>
<gene>
    <name evidence="2" type="ORF">BBP83_02485</name>
</gene>
<comment type="caution">
    <text evidence="2">The sequence shown here is derived from an EMBL/GenBank/DDBJ whole genome shotgun (WGS) entry which is preliminary data.</text>
</comment>
<evidence type="ECO:0008006" key="4">
    <source>
        <dbReference type="Google" id="ProtNLM"/>
    </source>
</evidence>
<protein>
    <recommendedName>
        <fullName evidence="4">DUF4468 domain-containing protein</fullName>
    </recommendedName>
</protein>
<dbReference type="Proteomes" id="UP000186553">
    <property type="component" value="Unassembled WGS sequence"/>
</dbReference>
<dbReference type="RefSeq" id="WP_068885815.1">
    <property type="nucleotide sequence ID" value="NZ_CBCRUU010000005.1"/>
</dbReference>
<organism evidence="2 3">
    <name type="scientific">Acinetobacter celticus</name>
    <dbReference type="NCBI Taxonomy" id="1891224"/>
    <lineage>
        <taxon>Bacteria</taxon>
        <taxon>Pseudomonadati</taxon>
        <taxon>Pseudomonadota</taxon>
        <taxon>Gammaproteobacteria</taxon>
        <taxon>Moraxellales</taxon>
        <taxon>Moraxellaceae</taxon>
        <taxon>Acinetobacter</taxon>
    </lineage>
</organism>
<name>A0A1C3D1E4_9GAMM</name>
<dbReference type="AlphaFoldDB" id="A0A1C3D1E4"/>
<sequence>MRYLVIITLLFSSCIAQAKIQNKYTGYEINHMFKSLQNFIVDYEVENGGPVLDNKVSIYRINKNHCVIISKVDGDSGGYGSEDLLYFYNSKFLSGYSLSYSYTYLNSKGTKKSNKPSYMEIIDDSENANVLKTDFIKYLGEFNKNTLSKCSSKNQQKK</sequence>